<feature type="region of interest" description="Disordered" evidence="1">
    <location>
        <begin position="634"/>
        <end position="675"/>
    </location>
</feature>
<dbReference type="InterPro" id="IPR052935">
    <property type="entry name" value="Mg2+_PAP"/>
</dbReference>
<dbReference type="Proteomes" id="UP000521943">
    <property type="component" value="Unassembled WGS sequence"/>
</dbReference>
<feature type="region of interest" description="Disordered" evidence="1">
    <location>
        <begin position="213"/>
        <end position="275"/>
    </location>
</feature>
<dbReference type="AlphaFoldDB" id="A0A8H6MCS5"/>
<feature type="compositionally biased region" description="Polar residues" evidence="1">
    <location>
        <begin position="749"/>
        <end position="762"/>
    </location>
</feature>
<comment type="caution">
    <text evidence="3">The sequence shown here is derived from an EMBL/GenBank/DDBJ whole genome shotgun (WGS) entry which is preliminary data.</text>
</comment>
<name>A0A8H6MCS5_9AGAR</name>
<proteinExistence type="predicted"/>
<dbReference type="GO" id="GO:0008195">
    <property type="term" value="F:phosphatidate phosphatase activity"/>
    <property type="evidence" value="ECO:0007669"/>
    <property type="project" value="InterPro"/>
</dbReference>
<dbReference type="EMBL" id="JACGCI010000015">
    <property type="protein sequence ID" value="KAF6759332.1"/>
    <property type="molecule type" value="Genomic_DNA"/>
</dbReference>
<evidence type="ECO:0000313" key="4">
    <source>
        <dbReference type="Proteomes" id="UP000521943"/>
    </source>
</evidence>
<sequence length="930" mass="99869">MSENMNRVPGNGMYYLNNASRSRLSSFRGYLGQKLTSAAGYTTPPSTASSASSSTNLSEERQGWRAWAGEKARGLRNGGWRGSPGENDPSLENVETITLFPGWATRRYRKQNPGDEGSPRPFEVEVFTSGYAITHKNRENISRSQRAFIRVAKGFAALPKLISESQTSLAAPEVSAPLSKSTEELLSHIHLPPKPEEVTEGYDMDALDRQFRRAAASGSSTPASGPQLGTSDASPASSAASSSEDLVGALKEAESRTAEMTAPQTPSLQGGAVAASELTSDTLRRLHANLEERLQPFWSSVLPNRTVRLHLYVSPHHEAQGPSTPRTPTPQQQQQPGGSDVNDELKPLSSVDVTTAADGSFQARFIVDWDQLCHHPTALQIAFGEEIEEHSLAVVAELLRPQPLYATTGAGAGAENPQPYAQYRSLRQAQKGKDRPTTKCQVQIPITHCPIRVISDIDDTVKDSGVLNGARAVFHNVFVKELSDCVVSGMGEWYTRMWSKGVRFHYVSNGPFEYLTVLNEFFALSQLPPGSIKLRSFAGRSLFNGFFSAPAARKRAGVEDIIKAFPDSRFFLIGDSGEQDMELYAELAQKYPDNVLAIFIRDVTTQEGVTDPLDDPTGWNALVIQSTLLELNDTLPNPTYSSSPGNTSPSPRSRRSSVANRLVGAGKKSSSSLSSFLNLKSEARRDGVSDEMAGGSYFTASTQQPTPLSAEPETYNNNNDSHTAPGRSGAVQPEEGATPRISAPGIMENSPTITQGMSSTQHPGGPTPKAGGGGGPALTGPLTRKSIITDAPKPTSPLTLKAPAHGRRPSLAPSLSAKRLAPSSRAQRKGTTGSSASESDASIDISLTTTPSRRSSSAASMLPGALVLPTSGVPVEERRRNELQMRVWRARMGVPAHVLVRVFRKPEECVEAGEILEGEGIGETKTVSKG</sequence>
<feature type="region of interest" description="Disordered" evidence="1">
    <location>
        <begin position="690"/>
        <end position="859"/>
    </location>
</feature>
<dbReference type="GO" id="GO:0030479">
    <property type="term" value="C:actin cortical patch"/>
    <property type="evidence" value="ECO:0007669"/>
    <property type="project" value="TreeGrafter"/>
</dbReference>
<feature type="compositionally biased region" description="Low complexity" evidence="1">
    <location>
        <begin position="636"/>
        <end position="651"/>
    </location>
</feature>
<organism evidence="3 4">
    <name type="scientific">Ephemerocybe angulata</name>
    <dbReference type="NCBI Taxonomy" id="980116"/>
    <lineage>
        <taxon>Eukaryota</taxon>
        <taxon>Fungi</taxon>
        <taxon>Dikarya</taxon>
        <taxon>Basidiomycota</taxon>
        <taxon>Agaricomycotina</taxon>
        <taxon>Agaricomycetes</taxon>
        <taxon>Agaricomycetidae</taxon>
        <taxon>Agaricales</taxon>
        <taxon>Agaricineae</taxon>
        <taxon>Psathyrellaceae</taxon>
        <taxon>Ephemerocybe</taxon>
    </lineage>
</organism>
<evidence type="ECO:0000313" key="3">
    <source>
        <dbReference type="EMBL" id="KAF6759332.1"/>
    </source>
</evidence>
<feature type="compositionally biased region" description="Low complexity" evidence="1">
    <location>
        <begin position="830"/>
        <end position="859"/>
    </location>
</feature>
<feature type="region of interest" description="Disordered" evidence="1">
    <location>
        <begin position="37"/>
        <end position="63"/>
    </location>
</feature>
<evidence type="ECO:0000259" key="2">
    <source>
        <dbReference type="Pfam" id="PF09949"/>
    </source>
</evidence>
<dbReference type="OrthoDB" id="2117591at2759"/>
<feature type="domain" description="Phosphatidate phosphatase APP1 catalytic" evidence="2">
    <location>
        <begin position="451"/>
        <end position="602"/>
    </location>
</feature>
<feature type="compositionally biased region" description="Low complexity" evidence="1">
    <location>
        <begin position="214"/>
        <end position="243"/>
    </location>
</feature>
<dbReference type="Pfam" id="PF09949">
    <property type="entry name" value="APP1_cat"/>
    <property type="match status" value="1"/>
</dbReference>
<gene>
    <name evidence="3" type="ORF">DFP72DRAFT_132948</name>
</gene>
<reference evidence="3 4" key="1">
    <citation type="submission" date="2020-07" db="EMBL/GenBank/DDBJ databases">
        <title>Comparative genomics of pyrophilous fungi reveals a link between fire events and developmental genes.</title>
        <authorList>
            <consortium name="DOE Joint Genome Institute"/>
            <person name="Steindorff A.S."/>
            <person name="Carver A."/>
            <person name="Calhoun S."/>
            <person name="Stillman K."/>
            <person name="Liu H."/>
            <person name="Lipzen A."/>
            <person name="Pangilinan J."/>
            <person name="Labutti K."/>
            <person name="Bruns T.D."/>
            <person name="Grigoriev I.V."/>
        </authorList>
    </citation>
    <scope>NUCLEOTIDE SEQUENCE [LARGE SCALE GENOMIC DNA]</scope>
    <source>
        <strain evidence="3 4">CBS 144469</strain>
    </source>
</reference>
<evidence type="ECO:0000256" key="1">
    <source>
        <dbReference type="SAM" id="MobiDB-lite"/>
    </source>
</evidence>
<protein>
    <recommendedName>
        <fullName evidence="2">Phosphatidate phosphatase APP1 catalytic domain-containing protein</fullName>
    </recommendedName>
</protein>
<dbReference type="InterPro" id="IPR019236">
    <property type="entry name" value="APP1_cat"/>
</dbReference>
<feature type="compositionally biased region" description="Low complexity" evidence="1">
    <location>
        <begin position="320"/>
        <end position="339"/>
    </location>
</feature>
<dbReference type="PANTHER" id="PTHR28208:SF3">
    <property type="entry name" value="PHOSPHATIDATE PHOSPHATASE APP1"/>
    <property type="match status" value="1"/>
</dbReference>
<dbReference type="PANTHER" id="PTHR28208">
    <property type="entry name" value="PHOSPHATIDATE PHOSPHATASE APP1"/>
    <property type="match status" value="1"/>
</dbReference>
<keyword evidence="4" id="KW-1185">Reference proteome</keyword>
<feature type="compositionally biased region" description="Low complexity" evidence="1">
    <location>
        <begin position="37"/>
        <end position="55"/>
    </location>
</feature>
<accession>A0A8H6MCS5</accession>
<feature type="region of interest" description="Disordered" evidence="1">
    <location>
        <begin position="316"/>
        <end position="345"/>
    </location>
</feature>
<feature type="compositionally biased region" description="Polar residues" evidence="1">
    <location>
        <begin position="698"/>
        <end position="707"/>
    </location>
</feature>